<proteinExistence type="inferred from homology"/>
<evidence type="ECO:0000313" key="6">
    <source>
        <dbReference type="EMBL" id="JAG74334.1"/>
    </source>
</evidence>
<evidence type="ECO:0000256" key="1">
    <source>
        <dbReference type="ARBA" id="ARBA00008838"/>
    </source>
</evidence>
<dbReference type="AlphaFoldDB" id="A0A0C9QV70"/>
<dbReference type="EMBL" id="GBYB01004567">
    <property type="protein sequence ID" value="JAG74334.1"/>
    <property type="molecule type" value="Transcribed_RNA"/>
</dbReference>
<dbReference type="KEGG" id="fas:105267926"/>
<accession>A0A0C9QV70</accession>
<accession>A0A9R1TA05</accession>
<dbReference type="GO" id="GO:0006364">
    <property type="term" value="P:rRNA processing"/>
    <property type="evidence" value="ECO:0007669"/>
    <property type="project" value="TreeGrafter"/>
</dbReference>
<dbReference type="PANTHER" id="PTHR14211:SF7">
    <property type="entry name" value="RIBOSOME BIOGENESIS PROTEIN NOP53"/>
    <property type="match status" value="1"/>
</dbReference>
<dbReference type="GeneID" id="105267926"/>
<dbReference type="Proteomes" id="UP000694866">
    <property type="component" value="Unplaced"/>
</dbReference>
<dbReference type="OrthoDB" id="5072at2759"/>
<comment type="subcellular location">
    <subcellularLocation>
        <location evidence="5">Nucleus</location>
        <location evidence="5">Nucleolus</location>
    </subcellularLocation>
    <subcellularLocation>
        <location evidence="5">Nucleus</location>
        <location evidence="5">Nucleoplasm</location>
    </subcellularLocation>
</comment>
<gene>
    <name evidence="6" type="primary">CG1785_0</name>
    <name evidence="8" type="synonym">LOC105267926</name>
    <name evidence="6" type="ORF">g.60944</name>
</gene>
<keyword evidence="4 5" id="KW-0539">Nucleus</keyword>
<evidence type="ECO:0000313" key="8">
    <source>
        <dbReference type="RefSeq" id="XP_011305406.1"/>
    </source>
</evidence>
<evidence type="ECO:0000256" key="2">
    <source>
        <dbReference type="ARBA" id="ARBA00018339"/>
    </source>
</evidence>
<organism evidence="6">
    <name type="scientific">Fopius arisanus</name>
    <dbReference type="NCBI Taxonomy" id="64838"/>
    <lineage>
        <taxon>Eukaryota</taxon>
        <taxon>Metazoa</taxon>
        <taxon>Ecdysozoa</taxon>
        <taxon>Arthropoda</taxon>
        <taxon>Hexapoda</taxon>
        <taxon>Insecta</taxon>
        <taxon>Pterygota</taxon>
        <taxon>Neoptera</taxon>
        <taxon>Endopterygota</taxon>
        <taxon>Hymenoptera</taxon>
        <taxon>Apocrita</taxon>
        <taxon>Ichneumonoidea</taxon>
        <taxon>Braconidae</taxon>
        <taxon>Opiinae</taxon>
        <taxon>Fopius</taxon>
    </lineage>
</organism>
<evidence type="ECO:0000256" key="5">
    <source>
        <dbReference type="PIRNR" id="PIRNR017302"/>
    </source>
</evidence>
<sequence>MTDVIKKRKRVSKKTKKSWRKHVDTKDIDAFLEDSRLEERLGTPFIKRTDSELFSFDSTPDDDLKNVTSTKAAYREALRNAEPKCYAALKPHTAVPDPISKRNRVKTPEERKNPITRKFEQLRKDQGKLTLTERLAARNRKLATLKRKNRPKRDDFKGDIWEDEPKKRVLDEIDTQWLTNDTVRHTLIVKGISKRRIPLAVHKKQSQIPTIEVPHPGTSYNPSYEDHQTLLREIADKELKLMKEEAHLERVTTKMFKKVSPKERDDNWLKDASEGLPLPQNVEIKSEPEDDEDVDVKPVKLMVKKTMKTRVQRRKQKEQRKLALELKAKMVEKKKIGDIYKLKMIQKNIEGKEKKNEVLRGMRMKMEERKAKEPKVLSKTKFEPAEEVFKLGPELTGNLRGSEPIGNLLKDRFKSMQQRNILAPAKLILKRNKPKVKKFIKPDHKITLPSKSK</sequence>
<protein>
    <recommendedName>
        <fullName evidence="2 5">Ribosome biogenesis protein NOP53</fullName>
    </recommendedName>
</protein>
<dbReference type="InterPro" id="IPR011687">
    <property type="entry name" value="Nop53/GLTSCR2"/>
</dbReference>
<keyword evidence="3 5" id="KW-0690">Ribosome biogenesis</keyword>
<dbReference type="GO" id="GO:0008097">
    <property type="term" value="F:5S rRNA binding"/>
    <property type="evidence" value="ECO:0007669"/>
    <property type="project" value="TreeGrafter"/>
</dbReference>
<dbReference type="PIRSF" id="PIRSF017302">
    <property type="entry name" value="Gltscr2"/>
    <property type="match status" value="1"/>
</dbReference>
<dbReference type="GO" id="GO:0005654">
    <property type="term" value="C:nucleoplasm"/>
    <property type="evidence" value="ECO:0007669"/>
    <property type="project" value="UniProtKB-SubCell"/>
</dbReference>
<evidence type="ECO:0000256" key="4">
    <source>
        <dbReference type="ARBA" id="ARBA00023242"/>
    </source>
</evidence>
<comment type="similarity">
    <text evidence="1 5">Belongs to the NOP53 family.</text>
</comment>
<keyword evidence="7" id="KW-1185">Reference proteome</keyword>
<evidence type="ECO:0000256" key="3">
    <source>
        <dbReference type="ARBA" id="ARBA00022517"/>
    </source>
</evidence>
<dbReference type="GO" id="GO:0000027">
    <property type="term" value="P:ribosomal large subunit assembly"/>
    <property type="evidence" value="ECO:0007669"/>
    <property type="project" value="UniProtKB-UniRule"/>
</dbReference>
<evidence type="ECO:0000313" key="7">
    <source>
        <dbReference type="Proteomes" id="UP000694866"/>
    </source>
</evidence>
<dbReference type="PANTHER" id="PTHR14211">
    <property type="entry name" value="GLIOMA SUPPRESSOR CANDIDATE REGION GENE 2"/>
    <property type="match status" value="1"/>
</dbReference>
<reference evidence="8" key="2">
    <citation type="submission" date="2025-04" db="UniProtKB">
        <authorList>
            <consortium name="RefSeq"/>
        </authorList>
    </citation>
    <scope>IDENTIFICATION</scope>
    <source>
        <strain evidence="8">USDA-PBARC FA_bdor</strain>
        <tissue evidence="8">Whole organism</tissue>
    </source>
</reference>
<dbReference type="GO" id="GO:0005730">
    <property type="term" value="C:nucleolus"/>
    <property type="evidence" value="ECO:0007669"/>
    <property type="project" value="UniProtKB-SubCell"/>
</dbReference>
<reference evidence="6" key="1">
    <citation type="submission" date="2015-01" db="EMBL/GenBank/DDBJ databases">
        <title>Transcriptome Assembly of Fopius arisanus.</title>
        <authorList>
            <person name="Geib S."/>
        </authorList>
    </citation>
    <scope>NUCLEOTIDE SEQUENCE</scope>
</reference>
<comment type="function">
    <text evidence="5">May play a role in ribosome biogenesis.</text>
</comment>
<name>A0A0C9QV70_9HYME</name>
<dbReference type="RefSeq" id="XP_011305406.1">
    <property type="nucleotide sequence ID" value="XM_011307104.1"/>
</dbReference>
<dbReference type="Pfam" id="PF07767">
    <property type="entry name" value="Nop53"/>
    <property type="match status" value="1"/>
</dbReference>